<dbReference type="InterPro" id="IPR006121">
    <property type="entry name" value="HMA_dom"/>
</dbReference>
<dbReference type="PANTHER" id="PTHR46594">
    <property type="entry name" value="P-TYPE CATION-TRANSPORTING ATPASE"/>
    <property type="match status" value="1"/>
</dbReference>
<dbReference type="EMBL" id="JACIET010000001">
    <property type="protein sequence ID" value="MBB4011114.1"/>
    <property type="molecule type" value="Genomic_DNA"/>
</dbReference>
<dbReference type="Pfam" id="PF00403">
    <property type="entry name" value="HMA"/>
    <property type="match status" value="1"/>
</dbReference>
<protein>
    <submittedName>
        <fullName evidence="3">Copper chaperone</fullName>
    </submittedName>
</protein>
<dbReference type="AlphaFoldDB" id="A0A840BFZ4"/>
<dbReference type="PROSITE" id="PS50846">
    <property type="entry name" value="HMA_2"/>
    <property type="match status" value="1"/>
</dbReference>
<dbReference type="SUPFAM" id="SSF55008">
    <property type="entry name" value="HMA, heavy metal-associated domain"/>
    <property type="match status" value="1"/>
</dbReference>
<evidence type="ECO:0000313" key="3">
    <source>
        <dbReference type="EMBL" id="MBB4011114.1"/>
    </source>
</evidence>
<feature type="domain" description="HMA" evidence="2">
    <location>
        <begin position="2"/>
        <end position="68"/>
    </location>
</feature>
<accession>A0A840BFZ4</accession>
<dbReference type="Proteomes" id="UP000561045">
    <property type="component" value="Unassembled WGS sequence"/>
</dbReference>
<evidence type="ECO:0000313" key="4">
    <source>
        <dbReference type="Proteomes" id="UP000561045"/>
    </source>
</evidence>
<sequence length="68" mass="7045">METVTFKVSGMSCQGCVGSVERVLKAQEGVATAIVSLDAAQATVEFDPDRVSLPVLQAAVRGAGFETD</sequence>
<dbReference type="InterPro" id="IPR036163">
    <property type="entry name" value="HMA_dom_sf"/>
</dbReference>
<dbReference type="PRINTS" id="PR00942">
    <property type="entry name" value="CUATPASEI"/>
</dbReference>
<evidence type="ECO:0000259" key="2">
    <source>
        <dbReference type="PROSITE" id="PS50846"/>
    </source>
</evidence>
<dbReference type="PROSITE" id="PS01047">
    <property type="entry name" value="HMA_1"/>
    <property type="match status" value="1"/>
</dbReference>
<comment type="caution">
    <text evidence="3">The sequence shown here is derived from an EMBL/GenBank/DDBJ whole genome shotgun (WGS) entry which is preliminary data.</text>
</comment>
<proteinExistence type="predicted"/>
<reference evidence="3 4" key="1">
    <citation type="submission" date="2020-08" db="EMBL/GenBank/DDBJ databases">
        <title>Genomic Encyclopedia of Type Strains, Phase IV (KMG-IV): sequencing the most valuable type-strain genomes for metagenomic binning, comparative biology and taxonomic classification.</title>
        <authorList>
            <person name="Goeker M."/>
        </authorList>
    </citation>
    <scope>NUCLEOTIDE SEQUENCE [LARGE SCALE GENOMIC DNA]</scope>
    <source>
        <strain evidence="3 4">DSM 106739</strain>
    </source>
</reference>
<dbReference type="PANTHER" id="PTHR46594:SF4">
    <property type="entry name" value="P-TYPE CATION-TRANSPORTING ATPASE"/>
    <property type="match status" value="1"/>
</dbReference>
<keyword evidence="1" id="KW-0479">Metal-binding</keyword>
<evidence type="ECO:0000256" key="1">
    <source>
        <dbReference type="ARBA" id="ARBA00022723"/>
    </source>
</evidence>
<dbReference type="CDD" id="cd00371">
    <property type="entry name" value="HMA"/>
    <property type="match status" value="1"/>
</dbReference>
<gene>
    <name evidence="3" type="ORF">GGR36_000422</name>
</gene>
<dbReference type="Gene3D" id="3.30.70.100">
    <property type="match status" value="1"/>
</dbReference>
<dbReference type="FunFam" id="3.30.70.100:FF:000001">
    <property type="entry name" value="ATPase copper transporting beta"/>
    <property type="match status" value="1"/>
</dbReference>
<dbReference type="GO" id="GO:0046872">
    <property type="term" value="F:metal ion binding"/>
    <property type="evidence" value="ECO:0007669"/>
    <property type="project" value="UniProtKB-KW"/>
</dbReference>
<dbReference type="InterPro" id="IPR017969">
    <property type="entry name" value="Heavy-metal-associated_CS"/>
</dbReference>
<dbReference type="RefSeq" id="WP_183631399.1">
    <property type="nucleotide sequence ID" value="NZ_BAABLE010000011.1"/>
</dbReference>
<keyword evidence="4" id="KW-1185">Reference proteome</keyword>
<name>A0A840BFZ4_9RHOO</name>
<organism evidence="3 4">
    <name type="scientific">Niveibacterium umoris</name>
    <dbReference type="NCBI Taxonomy" id="1193620"/>
    <lineage>
        <taxon>Bacteria</taxon>
        <taxon>Pseudomonadati</taxon>
        <taxon>Pseudomonadota</taxon>
        <taxon>Betaproteobacteria</taxon>
        <taxon>Rhodocyclales</taxon>
        <taxon>Rhodocyclaceae</taxon>
        <taxon>Niveibacterium</taxon>
    </lineage>
</organism>